<feature type="compositionally biased region" description="Basic residues" evidence="1">
    <location>
        <begin position="47"/>
        <end position="58"/>
    </location>
</feature>
<gene>
    <name evidence="2" type="ORF">DM01DRAFT_1188078</name>
</gene>
<protein>
    <submittedName>
        <fullName evidence="2">Uncharacterized protein</fullName>
    </submittedName>
</protein>
<dbReference type="Proteomes" id="UP000242146">
    <property type="component" value="Unassembled WGS sequence"/>
</dbReference>
<feature type="compositionally biased region" description="Low complexity" evidence="1">
    <location>
        <begin position="85"/>
        <end position="96"/>
    </location>
</feature>
<name>A0A1X2GR65_9FUNG</name>
<comment type="caution">
    <text evidence="2">The sequence shown here is derived from an EMBL/GenBank/DDBJ whole genome shotgun (WGS) entry which is preliminary data.</text>
</comment>
<proteinExistence type="predicted"/>
<dbReference type="OrthoDB" id="2291059at2759"/>
<reference evidence="2 3" key="1">
    <citation type="submission" date="2016-07" db="EMBL/GenBank/DDBJ databases">
        <title>Pervasive Adenine N6-methylation of Active Genes in Fungi.</title>
        <authorList>
            <consortium name="DOE Joint Genome Institute"/>
            <person name="Mondo S.J."/>
            <person name="Dannebaum R.O."/>
            <person name="Kuo R.C."/>
            <person name="Labutti K."/>
            <person name="Haridas S."/>
            <person name="Kuo A."/>
            <person name="Salamov A."/>
            <person name="Ahrendt S.R."/>
            <person name="Lipzen A."/>
            <person name="Sullivan W."/>
            <person name="Andreopoulos W.B."/>
            <person name="Clum A."/>
            <person name="Lindquist E."/>
            <person name="Daum C."/>
            <person name="Ramamoorthy G.K."/>
            <person name="Gryganskyi A."/>
            <person name="Culley D."/>
            <person name="Magnuson J.K."/>
            <person name="James T.Y."/>
            <person name="O'Malley M.A."/>
            <person name="Stajich J.E."/>
            <person name="Spatafora J.W."/>
            <person name="Visel A."/>
            <person name="Grigoriev I.V."/>
        </authorList>
    </citation>
    <scope>NUCLEOTIDE SEQUENCE [LARGE SCALE GENOMIC DNA]</scope>
    <source>
        <strain evidence="2 3">NRRL 3301</strain>
    </source>
</reference>
<organism evidence="2 3">
    <name type="scientific">Hesseltinella vesiculosa</name>
    <dbReference type="NCBI Taxonomy" id="101127"/>
    <lineage>
        <taxon>Eukaryota</taxon>
        <taxon>Fungi</taxon>
        <taxon>Fungi incertae sedis</taxon>
        <taxon>Mucoromycota</taxon>
        <taxon>Mucoromycotina</taxon>
        <taxon>Mucoromycetes</taxon>
        <taxon>Mucorales</taxon>
        <taxon>Cunninghamellaceae</taxon>
        <taxon>Hesseltinella</taxon>
    </lineage>
</organism>
<sequence>MASHSRHRSSSPESPPPSHQAAAPMLTPPTQCQKLEPPSIAPSQLPPRKRIHSLKKQFTKPNLEVPMVQPLHPLSPNPPWPLPPASSTGSSSGTTLPPIPVSTDALSDMQPDSHDSPIVDIESEGDTAETDEEDWQQRKLSDEASTASDTSASKQKQAIIIQGNQGPAVPVPLFDLPLTSTSDQTKPLKKPRKIKVCRD</sequence>
<evidence type="ECO:0000313" key="3">
    <source>
        <dbReference type="Proteomes" id="UP000242146"/>
    </source>
</evidence>
<evidence type="ECO:0000313" key="2">
    <source>
        <dbReference type="EMBL" id="ORX59544.1"/>
    </source>
</evidence>
<dbReference type="EMBL" id="MCGT01000005">
    <property type="protein sequence ID" value="ORX59544.1"/>
    <property type="molecule type" value="Genomic_DNA"/>
</dbReference>
<feature type="compositionally biased region" description="Low complexity" evidence="1">
    <location>
        <begin position="143"/>
        <end position="153"/>
    </location>
</feature>
<keyword evidence="3" id="KW-1185">Reference proteome</keyword>
<accession>A0A1X2GR65</accession>
<feature type="region of interest" description="Disordered" evidence="1">
    <location>
        <begin position="1"/>
        <end position="199"/>
    </location>
</feature>
<dbReference type="AlphaFoldDB" id="A0A1X2GR65"/>
<feature type="compositionally biased region" description="Pro residues" evidence="1">
    <location>
        <begin position="73"/>
        <end position="84"/>
    </location>
</feature>
<evidence type="ECO:0000256" key="1">
    <source>
        <dbReference type="SAM" id="MobiDB-lite"/>
    </source>
</evidence>
<feature type="compositionally biased region" description="Basic residues" evidence="1">
    <location>
        <begin position="187"/>
        <end position="199"/>
    </location>
</feature>
<feature type="compositionally biased region" description="Acidic residues" evidence="1">
    <location>
        <begin position="121"/>
        <end position="134"/>
    </location>
</feature>